<organism evidence="1">
    <name type="scientific">Arabidopsis thaliana</name>
    <name type="common">Mouse-ear cress</name>
    <dbReference type="NCBI Taxonomy" id="3702"/>
    <lineage>
        <taxon>Eukaryota</taxon>
        <taxon>Viridiplantae</taxon>
        <taxon>Streptophyta</taxon>
        <taxon>Embryophyta</taxon>
        <taxon>Tracheophyta</taxon>
        <taxon>Spermatophyta</taxon>
        <taxon>Magnoliopsida</taxon>
        <taxon>eudicotyledons</taxon>
        <taxon>Gunneridae</taxon>
        <taxon>Pentapetalae</taxon>
        <taxon>rosids</taxon>
        <taxon>malvids</taxon>
        <taxon>Brassicales</taxon>
        <taxon>Brassicaceae</taxon>
        <taxon>Camelineae</taxon>
        <taxon>Arabidopsis</taxon>
    </lineage>
</organism>
<dbReference type="EMBL" id="AC006423">
    <property type="protein sequence ID" value="AAF63107.1"/>
    <property type="molecule type" value="Genomic_DNA"/>
</dbReference>
<accession>Q9MAR0</accession>
<reference key="1">
    <citation type="journal article" date="2000" name="Nature">
        <title>Sequence and analysis of chromosome 1 of the plant Arabidopsis thaliana.</title>
        <authorList>
            <person name="Theologis A."/>
            <person name="Ecker J.R."/>
            <person name="Palm C.J."/>
            <person name="Federspiel N.A."/>
            <person name="Kaul S."/>
            <person name="White O."/>
            <person name="Alonso J."/>
            <person name="Altafi H."/>
            <person name="Araujo R."/>
            <person name="Bowman C.L."/>
            <person name="Brooks S.Y."/>
            <person name="Buehler E."/>
            <person name="Chan A."/>
            <person name="Chao Q."/>
            <person name="Chen H."/>
            <person name="Cheuk R.F."/>
            <person name="Chin C.W."/>
            <person name="Chung M.K."/>
            <person name="Conn L."/>
            <person name="Conway A.B."/>
            <person name="Conway A.R."/>
            <person name="Creasy T.H."/>
            <person name="Dewar K."/>
            <person name="Dunn P."/>
            <person name="Etgu P."/>
            <person name="Feldblyum T.V."/>
            <person name="Feng J."/>
            <person name="Fong B."/>
            <person name="Fujii C.Y."/>
            <person name="Gill J.E."/>
            <person name="Goldsmith A.D."/>
            <person name="Haas B."/>
            <person name="Hansen N.F."/>
            <person name="Hughes B."/>
            <person name="Huizar L."/>
            <person name="Hunter J.L."/>
            <person name="Jenkins J."/>
            <person name="Johnson-Hopson C."/>
            <person name="Khan S."/>
            <person name="Khaykin E."/>
            <person name="Kim C.J."/>
            <person name="Koo H.L."/>
            <person name="Kremenetskaia I."/>
            <person name="Kurtz D.B."/>
            <person name="Kwan A."/>
            <person name="Lam B."/>
            <person name="Langin-Hooper S."/>
            <person name="Lee A."/>
            <person name="Lee J.M."/>
            <person name="Lenz C.A."/>
            <person name="Li J.H."/>
            <person name="Li Y."/>
            <person name="Lin X."/>
            <person name="Liu S.X."/>
            <person name="Liu Z.A."/>
            <person name="Luros J.S."/>
            <person name="Maiti R."/>
            <person name="Marziali A."/>
            <person name="Militscher J."/>
            <person name="Miranda M."/>
            <person name="Nguyen M."/>
            <person name="Nierman W.C."/>
            <person name="Osborne B.I."/>
            <person name="Pai G."/>
            <person name="Peterson J."/>
            <person name="Pham P.K."/>
            <person name="Rizzo M."/>
            <person name="Rooney T."/>
            <person name="Rowley D."/>
            <person name="Sakano H."/>
            <person name="Salzberg S.L."/>
            <person name="Schwartz J.R."/>
            <person name="Shinn P."/>
            <person name="Southwick A.M."/>
            <person name="Sun H."/>
            <person name="Tallon L.J."/>
            <person name="Tambunga G."/>
            <person name="Toriumi M.J."/>
            <person name="Town C.D."/>
            <person name="Utterback T."/>
            <person name="Van Aken S."/>
            <person name="Vaysberg M."/>
            <person name="Vysotskaia V.S."/>
            <person name="Walker M."/>
            <person name="Wu D."/>
            <person name="Yu G."/>
            <person name="Fraser C.M."/>
            <person name="Venter J.C."/>
            <person name="Davis R.W."/>
        </authorList>
    </citation>
    <scope>NUCLEOTIDE SEQUENCE [LARGE SCALE GENOMIC DNA]</scope>
    <source>
        <strain>cv. Columbia</strain>
    </source>
</reference>
<dbReference type="AlphaFoldDB" id="Q9MAR0"/>
<evidence type="ECO:0000313" key="1">
    <source>
        <dbReference type="EMBL" id="AAF63107.1"/>
    </source>
</evidence>
<proteinExistence type="predicted"/>
<protein>
    <submittedName>
        <fullName evidence="1">F28H19.13 protein</fullName>
    </submittedName>
</protein>
<name>Q9MAR0_ARATH</name>
<gene>
    <name evidence="1" type="primary">F28H19.13</name>
</gene>
<sequence>MGFVQSKCDASLFVYKHGQDKAYLLLYVDDIMLTTSSSRFLDSIVDKLKTEFPMLDTVSINEIGRLFGCGLGWVSKHEAFNFRAMLVFCDNVSVVYLSTNLVKHQRTMHVEIDIHFVREKVAKGELLEIQEYPDGFCGIEHSMPKIETANVYVTHTEQILSSLTSIKPKVMNGALRFEDDLKYGLGNCPIDPHFDKIIVLFPRFFSFRRGGGSVVDVPIY</sequence>
<reference evidence="1" key="2">
    <citation type="submission" date="2000-04" db="EMBL/GenBank/DDBJ databases">
        <authorList>
            <person name="Federspiel N.A."/>
            <person name="Palm C.J."/>
            <person name="Conway A.B."/>
            <person name="Conn L."/>
            <person name="Hansen N.F."/>
            <person name="Altafi H."/>
            <person name="Nguyen M."/>
            <person name="Lam B."/>
            <person name="Southwick A."/>
            <person name="Miranda M."/>
            <person name="Brooks S."/>
            <person name="Buehler E."/>
            <person name="Chao Q."/>
            <person name="Chin C."/>
            <person name="Chiou J."/>
            <person name="Choi E."/>
            <person name="Gonzalez A."/>
            <person name="Howng B."/>
            <person name="Johnson-Hopson C."/>
            <person name="Khan S."/>
            <person name="Kim C."/>
            <person name="Koo T."/>
            <person name="Lee J.M."/>
            <person name="Lenz C."/>
            <person name="Liu A."/>
            <person name="Liu S."/>
            <person name="Mukharsky N."/>
            <person name="Pham P."/>
            <person name="Sakano H."/>
            <person name="Shinn P."/>
            <person name="Toriumi M."/>
            <person name="Vaysberg M."/>
            <person name="Yu G."/>
            <person name="Ecker J."/>
            <person name="Theologis A."/>
            <person name="Davis R.W."/>
        </authorList>
    </citation>
    <scope>NUCLEOTIDE SEQUENCE</scope>
</reference>
<dbReference type="PIR" id="G96502">
    <property type="entry name" value="G96502"/>
</dbReference>